<keyword evidence="2" id="KW-1185">Reference proteome</keyword>
<evidence type="ECO:0000256" key="1">
    <source>
        <dbReference type="SAM" id="MobiDB-lite"/>
    </source>
</evidence>
<dbReference type="OrthoDB" id="5812619at2759"/>
<dbReference type="Proteomes" id="UP000301870">
    <property type="component" value="Chromosome 16"/>
</dbReference>
<feature type="compositionally biased region" description="Basic and acidic residues" evidence="1">
    <location>
        <begin position="30"/>
        <end position="49"/>
    </location>
</feature>
<organism evidence="2 3">
    <name type="scientific">Spodoptera litura</name>
    <name type="common">Asian cotton leafworm</name>
    <dbReference type="NCBI Taxonomy" id="69820"/>
    <lineage>
        <taxon>Eukaryota</taxon>
        <taxon>Metazoa</taxon>
        <taxon>Ecdysozoa</taxon>
        <taxon>Arthropoda</taxon>
        <taxon>Hexapoda</taxon>
        <taxon>Insecta</taxon>
        <taxon>Pterygota</taxon>
        <taxon>Neoptera</taxon>
        <taxon>Endopterygota</taxon>
        <taxon>Lepidoptera</taxon>
        <taxon>Glossata</taxon>
        <taxon>Ditrysia</taxon>
        <taxon>Noctuoidea</taxon>
        <taxon>Noctuidae</taxon>
        <taxon>Amphipyrinae</taxon>
        <taxon>Spodoptera</taxon>
    </lineage>
</organism>
<proteinExistence type="predicted"/>
<reference evidence="3" key="1">
    <citation type="submission" date="2025-08" db="UniProtKB">
        <authorList>
            <consortium name="RefSeq"/>
        </authorList>
    </citation>
    <scope>IDENTIFICATION</scope>
    <source>
        <strain evidence="3">Ishihara</strain>
        <tissue evidence="3">Whole body</tissue>
    </source>
</reference>
<protein>
    <submittedName>
        <fullName evidence="3">Uncharacterized protein LOC111353521 isoform X1</fullName>
    </submittedName>
</protein>
<dbReference type="KEGG" id="sliu:111353521"/>
<evidence type="ECO:0000313" key="3">
    <source>
        <dbReference type="RefSeq" id="XP_022822380.1"/>
    </source>
</evidence>
<sequence>MQVLHHAMKSSDEESTVGKKRRGSEGSEVQDEHDIPVIKKLKTEIHSTTEDNMDSDSSSDFERPTIKVERQMEFGDILKDFDDLNEPACMDRILMYLEEIKDEDYFFMELLVDKLKGETITWEQPWYQQSNSLSRPFKNNKNENHAEPYRTDTICKAESDLIEHNWRQFKKLYEVPDKLICLARWRNKEKSRLPNTPEEQARRFVVAFLARGLERTIYQVFRHIVSHYGGAVKGPYSSDEEKIMKVCFTHHPNHAVTLLSMVLSREPRGIYKRLRQMFSGKPEKKKIKWSLSLATRFVKLLLKYTKLPLEELKYRKIDKEVWLKLEKKFDQHYIHLQSFWYQTLHVQIYVKEPLKINKLRKGVFQSLLSSSYQVWTDIRWKDLVKQFPDGITHKFLYSICRSVVYKIPEYLKKPLPEVAQYAIEKIKNHSFQKRRLKTLQFDENGELEIAGY</sequence>
<name>A0A9J7IT71_SPOLT</name>
<dbReference type="RefSeq" id="XP_022822380.1">
    <property type="nucleotide sequence ID" value="XM_022966612.1"/>
</dbReference>
<gene>
    <name evidence="3" type="primary">LOC111353521</name>
</gene>
<evidence type="ECO:0000313" key="2">
    <source>
        <dbReference type="Proteomes" id="UP000301870"/>
    </source>
</evidence>
<dbReference type="AlphaFoldDB" id="A0A9J7IT71"/>
<accession>A0A9J7IT71</accession>
<dbReference type="GeneID" id="111353521"/>
<feature type="region of interest" description="Disordered" evidence="1">
    <location>
        <begin position="1"/>
        <end position="64"/>
    </location>
</feature>